<organism evidence="6 7">
    <name type="scientific">Virgisporangium ochraceum</name>
    <dbReference type="NCBI Taxonomy" id="65505"/>
    <lineage>
        <taxon>Bacteria</taxon>
        <taxon>Bacillati</taxon>
        <taxon>Actinomycetota</taxon>
        <taxon>Actinomycetes</taxon>
        <taxon>Micromonosporales</taxon>
        <taxon>Micromonosporaceae</taxon>
        <taxon>Virgisporangium</taxon>
    </lineage>
</organism>
<keyword evidence="4" id="KW-0804">Transcription</keyword>
<dbReference type="Pfam" id="PF00126">
    <property type="entry name" value="HTH_1"/>
    <property type="match status" value="1"/>
</dbReference>
<dbReference type="FunFam" id="1.10.10.10:FF:000001">
    <property type="entry name" value="LysR family transcriptional regulator"/>
    <property type="match status" value="1"/>
</dbReference>
<evidence type="ECO:0000313" key="6">
    <source>
        <dbReference type="EMBL" id="GIJ71287.1"/>
    </source>
</evidence>
<evidence type="ECO:0000259" key="5">
    <source>
        <dbReference type="PROSITE" id="PS50931"/>
    </source>
</evidence>
<name>A0A8J3ZYN6_9ACTN</name>
<comment type="caution">
    <text evidence="6">The sequence shown here is derived from an EMBL/GenBank/DDBJ whole genome shotgun (WGS) entry which is preliminary data.</text>
</comment>
<accession>A0A8J3ZYN6</accession>
<proteinExistence type="inferred from homology"/>
<evidence type="ECO:0000256" key="1">
    <source>
        <dbReference type="ARBA" id="ARBA00009437"/>
    </source>
</evidence>
<dbReference type="GO" id="GO:0032993">
    <property type="term" value="C:protein-DNA complex"/>
    <property type="evidence" value="ECO:0007669"/>
    <property type="project" value="TreeGrafter"/>
</dbReference>
<dbReference type="PANTHER" id="PTHR30346">
    <property type="entry name" value="TRANSCRIPTIONAL DUAL REGULATOR HCAR-RELATED"/>
    <property type="match status" value="1"/>
</dbReference>
<dbReference type="SUPFAM" id="SSF53850">
    <property type="entry name" value="Periplasmic binding protein-like II"/>
    <property type="match status" value="1"/>
</dbReference>
<dbReference type="Gene3D" id="3.40.190.290">
    <property type="match status" value="1"/>
</dbReference>
<dbReference type="PANTHER" id="PTHR30346:SF0">
    <property type="entry name" value="HCA OPERON TRANSCRIPTIONAL ACTIVATOR HCAR"/>
    <property type="match status" value="1"/>
</dbReference>
<dbReference type="Pfam" id="PF03466">
    <property type="entry name" value="LysR_substrate"/>
    <property type="match status" value="1"/>
</dbReference>
<protein>
    <submittedName>
        <fullName evidence="6">LysR family transcriptional regulator</fullName>
    </submittedName>
</protein>
<dbReference type="GO" id="GO:0003677">
    <property type="term" value="F:DNA binding"/>
    <property type="evidence" value="ECO:0007669"/>
    <property type="project" value="UniProtKB-KW"/>
</dbReference>
<reference evidence="6" key="1">
    <citation type="submission" date="2021-01" db="EMBL/GenBank/DDBJ databases">
        <title>Whole genome shotgun sequence of Virgisporangium ochraceum NBRC 16418.</title>
        <authorList>
            <person name="Komaki H."/>
            <person name="Tamura T."/>
        </authorList>
    </citation>
    <scope>NUCLEOTIDE SEQUENCE</scope>
    <source>
        <strain evidence="6">NBRC 16418</strain>
    </source>
</reference>
<dbReference type="Proteomes" id="UP000635606">
    <property type="component" value="Unassembled WGS sequence"/>
</dbReference>
<dbReference type="Gene3D" id="1.10.10.10">
    <property type="entry name" value="Winged helix-like DNA-binding domain superfamily/Winged helix DNA-binding domain"/>
    <property type="match status" value="1"/>
</dbReference>
<comment type="similarity">
    <text evidence="1">Belongs to the LysR transcriptional regulatory family.</text>
</comment>
<dbReference type="EMBL" id="BOPH01000088">
    <property type="protein sequence ID" value="GIJ71287.1"/>
    <property type="molecule type" value="Genomic_DNA"/>
</dbReference>
<keyword evidence="7" id="KW-1185">Reference proteome</keyword>
<evidence type="ECO:0000256" key="2">
    <source>
        <dbReference type="ARBA" id="ARBA00023015"/>
    </source>
</evidence>
<dbReference type="SUPFAM" id="SSF46785">
    <property type="entry name" value="Winged helix' DNA-binding domain"/>
    <property type="match status" value="1"/>
</dbReference>
<evidence type="ECO:0000256" key="4">
    <source>
        <dbReference type="ARBA" id="ARBA00023163"/>
    </source>
</evidence>
<dbReference type="CDD" id="cd05466">
    <property type="entry name" value="PBP2_LTTR_substrate"/>
    <property type="match status" value="1"/>
</dbReference>
<evidence type="ECO:0000313" key="7">
    <source>
        <dbReference type="Proteomes" id="UP000635606"/>
    </source>
</evidence>
<dbReference type="InterPro" id="IPR005119">
    <property type="entry name" value="LysR_subst-bd"/>
</dbReference>
<gene>
    <name evidence="6" type="primary">hcaR_1</name>
    <name evidence="6" type="ORF">Voc01_062040</name>
</gene>
<dbReference type="RefSeq" id="WP_239160600.1">
    <property type="nucleotide sequence ID" value="NZ_BOPH01000088.1"/>
</dbReference>
<dbReference type="PRINTS" id="PR00039">
    <property type="entry name" value="HTHLYSR"/>
</dbReference>
<sequence>MRFYSGAGDSGVSAATGSPATRLVNAGKFDPVADLDLRLVQYFIVVAGHEHISRAAAELRIAQPSLSRQIQRLEEQLGVRLFDRGARGSQLTPAGRVFLAQANDLVAAAGRAVTNARAAAISGMITIGHPPGLVITPAVGDLRGRYPNAEIHTRHLTWEDSRSLAEYRVDVVVAWQPFAAPIESYRVTVLYEDPRVLVVPAFHRLAGRGSVTVADFADEPMADFATPGASAEWLTFWWPERPGGDRILAGPTVHTVHDKFELIASGGAVAMHPRGDQSVLARTDLRTIPIEGIPPCQVVMLTRLSEDSALVDEFRKSAVACLSGLSVRPGVDPLADRSSSHGSTCS</sequence>
<feature type="domain" description="HTH lysR-type" evidence="5">
    <location>
        <begin position="35"/>
        <end position="92"/>
    </location>
</feature>
<dbReference type="AlphaFoldDB" id="A0A8J3ZYN6"/>
<evidence type="ECO:0000256" key="3">
    <source>
        <dbReference type="ARBA" id="ARBA00023125"/>
    </source>
</evidence>
<dbReference type="InterPro" id="IPR000847">
    <property type="entry name" value="LysR_HTH_N"/>
</dbReference>
<keyword evidence="2" id="KW-0805">Transcription regulation</keyword>
<keyword evidence="3" id="KW-0238">DNA-binding</keyword>
<dbReference type="GO" id="GO:0003700">
    <property type="term" value="F:DNA-binding transcription factor activity"/>
    <property type="evidence" value="ECO:0007669"/>
    <property type="project" value="InterPro"/>
</dbReference>
<dbReference type="PROSITE" id="PS50931">
    <property type="entry name" value="HTH_LYSR"/>
    <property type="match status" value="1"/>
</dbReference>
<dbReference type="InterPro" id="IPR036390">
    <property type="entry name" value="WH_DNA-bd_sf"/>
</dbReference>
<dbReference type="InterPro" id="IPR036388">
    <property type="entry name" value="WH-like_DNA-bd_sf"/>
</dbReference>